<feature type="region of interest" description="Disordered" evidence="1">
    <location>
        <begin position="104"/>
        <end position="126"/>
    </location>
</feature>
<evidence type="ECO:0000313" key="3">
    <source>
        <dbReference type="Proteomes" id="UP001589568"/>
    </source>
</evidence>
<protein>
    <submittedName>
        <fullName evidence="2">Uncharacterized protein</fullName>
    </submittedName>
</protein>
<keyword evidence="3" id="KW-1185">Reference proteome</keyword>
<proteinExistence type="predicted"/>
<dbReference type="EMBL" id="JBHMCF010000004">
    <property type="protein sequence ID" value="MFB9469172.1"/>
    <property type="molecule type" value="Genomic_DNA"/>
</dbReference>
<comment type="caution">
    <text evidence="2">The sequence shown here is derived from an EMBL/GenBank/DDBJ whole genome shotgun (WGS) entry which is preliminary data.</text>
</comment>
<organism evidence="2 3">
    <name type="scientific">Nonomuraea salmonea</name>
    <dbReference type="NCBI Taxonomy" id="46181"/>
    <lineage>
        <taxon>Bacteria</taxon>
        <taxon>Bacillati</taxon>
        <taxon>Actinomycetota</taxon>
        <taxon>Actinomycetes</taxon>
        <taxon>Streptosporangiales</taxon>
        <taxon>Streptosporangiaceae</taxon>
        <taxon>Nonomuraea</taxon>
    </lineage>
</organism>
<evidence type="ECO:0000313" key="2">
    <source>
        <dbReference type="EMBL" id="MFB9469172.1"/>
    </source>
</evidence>
<evidence type="ECO:0000256" key="1">
    <source>
        <dbReference type="SAM" id="MobiDB-lite"/>
    </source>
</evidence>
<feature type="region of interest" description="Disordered" evidence="1">
    <location>
        <begin position="30"/>
        <end position="51"/>
    </location>
</feature>
<gene>
    <name evidence="2" type="ORF">ACFFR3_06615</name>
</gene>
<dbReference type="RefSeq" id="WP_345385558.1">
    <property type="nucleotide sequence ID" value="NZ_BAAAXS010000001.1"/>
</dbReference>
<name>A0ABV5NG36_9ACTN</name>
<accession>A0ABV5NG36</accession>
<sequence>MYESHVQPHRYVAWKDPGDQDAEEECRVCGEQEDPRRPGLHLNEIAPERPADPAELPLLDHLVRVIRTELADTRVPLLDAHLDILARRAAHALYLRGAIRPRRSDWRPPTGHGVRGKVAATRTAEG</sequence>
<reference evidence="2 3" key="1">
    <citation type="submission" date="2024-09" db="EMBL/GenBank/DDBJ databases">
        <authorList>
            <person name="Sun Q."/>
            <person name="Mori K."/>
        </authorList>
    </citation>
    <scope>NUCLEOTIDE SEQUENCE [LARGE SCALE GENOMIC DNA]</scope>
    <source>
        <strain evidence="2 3">JCM 3324</strain>
    </source>
</reference>
<dbReference type="Proteomes" id="UP001589568">
    <property type="component" value="Unassembled WGS sequence"/>
</dbReference>